<name>A0A8K0KCV3_LADFU</name>
<dbReference type="GO" id="GO:0005783">
    <property type="term" value="C:endoplasmic reticulum"/>
    <property type="evidence" value="ECO:0007669"/>
    <property type="project" value="UniProtKB-SubCell"/>
</dbReference>
<evidence type="ECO:0000313" key="22">
    <source>
        <dbReference type="Proteomes" id="UP000792457"/>
    </source>
</evidence>
<organism evidence="21 22">
    <name type="scientific">Ladona fulva</name>
    <name type="common">Scarce chaser dragonfly</name>
    <name type="synonym">Libellula fulva</name>
    <dbReference type="NCBI Taxonomy" id="123851"/>
    <lineage>
        <taxon>Eukaryota</taxon>
        <taxon>Metazoa</taxon>
        <taxon>Ecdysozoa</taxon>
        <taxon>Arthropoda</taxon>
        <taxon>Hexapoda</taxon>
        <taxon>Insecta</taxon>
        <taxon>Pterygota</taxon>
        <taxon>Palaeoptera</taxon>
        <taxon>Odonata</taxon>
        <taxon>Epiprocta</taxon>
        <taxon>Anisoptera</taxon>
        <taxon>Libelluloidea</taxon>
        <taxon>Libellulidae</taxon>
        <taxon>Ladona</taxon>
    </lineage>
</organism>
<dbReference type="FunFam" id="2.40.10.10:FF:000011">
    <property type="entry name" value="Coagulation factor X"/>
    <property type="match status" value="1"/>
</dbReference>
<dbReference type="InterPro" id="IPR001254">
    <property type="entry name" value="Trypsin_dom"/>
</dbReference>
<dbReference type="PANTHER" id="PTHR24264:SF65">
    <property type="entry name" value="SRCR DOMAIN-CONTAINING PROTEIN"/>
    <property type="match status" value="1"/>
</dbReference>
<proteinExistence type="predicted"/>
<keyword evidence="11" id="KW-1015">Disulfide bond</keyword>
<evidence type="ECO:0000256" key="1">
    <source>
        <dbReference type="ARBA" id="ARBA00004240"/>
    </source>
</evidence>
<dbReference type="GO" id="GO:0005794">
    <property type="term" value="C:Golgi apparatus"/>
    <property type="evidence" value="ECO:0007669"/>
    <property type="project" value="UniProtKB-SubCell"/>
</dbReference>
<evidence type="ECO:0000313" key="21">
    <source>
        <dbReference type="EMBL" id="KAG8231375.1"/>
    </source>
</evidence>
<dbReference type="PANTHER" id="PTHR24264">
    <property type="entry name" value="TRYPSIN-RELATED"/>
    <property type="match status" value="1"/>
</dbReference>
<dbReference type="EC" id="3.4.21.69" evidence="15"/>
<comment type="caution">
    <text evidence="21">The sequence shown here is derived from an EMBL/GenBank/DDBJ whole genome shotgun (WGS) entry which is preliminary data.</text>
</comment>
<keyword evidence="12" id="KW-0325">Glycoprotein</keyword>
<dbReference type="OrthoDB" id="546450at2759"/>
<dbReference type="AlphaFoldDB" id="A0A8K0KCV3"/>
<evidence type="ECO:0000256" key="2">
    <source>
        <dbReference type="ARBA" id="ARBA00004555"/>
    </source>
</evidence>
<keyword evidence="10" id="KW-0333">Golgi apparatus</keyword>
<evidence type="ECO:0000256" key="3">
    <source>
        <dbReference type="ARBA" id="ARBA00004613"/>
    </source>
</evidence>
<dbReference type="Proteomes" id="UP000792457">
    <property type="component" value="Unassembled WGS sequence"/>
</dbReference>
<sequence length="126" mass="13564">MSYSGMTGIVTGWGKTSEGAPTSNFLQEVQVPIYSNAQCKSDSYYGSTRITDNMMCAGYKSGSKDSCQGDSGGPMQVDNNGSYEIVGVVSWGEGCARPGYPGVYTRVNRYLTWIEKKTNGSCFCTP</sequence>
<evidence type="ECO:0000256" key="11">
    <source>
        <dbReference type="ARBA" id="ARBA00023157"/>
    </source>
</evidence>
<reference evidence="21" key="1">
    <citation type="submission" date="2013-04" db="EMBL/GenBank/DDBJ databases">
        <authorList>
            <person name="Qu J."/>
            <person name="Murali S.C."/>
            <person name="Bandaranaike D."/>
            <person name="Bellair M."/>
            <person name="Blankenburg K."/>
            <person name="Chao H."/>
            <person name="Dinh H."/>
            <person name="Doddapaneni H."/>
            <person name="Downs B."/>
            <person name="Dugan-Rocha S."/>
            <person name="Elkadiri S."/>
            <person name="Gnanaolivu R.D."/>
            <person name="Hernandez B."/>
            <person name="Javaid M."/>
            <person name="Jayaseelan J.C."/>
            <person name="Lee S."/>
            <person name="Li M."/>
            <person name="Ming W."/>
            <person name="Munidasa M."/>
            <person name="Muniz J."/>
            <person name="Nguyen L."/>
            <person name="Ongeri F."/>
            <person name="Osuji N."/>
            <person name="Pu L.-L."/>
            <person name="Puazo M."/>
            <person name="Qu C."/>
            <person name="Quiroz J."/>
            <person name="Raj R."/>
            <person name="Weissenberger G."/>
            <person name="Xin Y."/>
            <person name="Zou X."/>
            <person name="Han Y."/>
            <person name="Richards S."/>
            <person name="Worley K."/>
            <person name="Muzny D."/>
            <person name="Gibbs R."/>
        </authorList>
    </citation>
    <scope>NUCLEOTIDE SEQUENCE</scope>
    <source>
        <strain evidence="21">Sampled in the wild</strain>
    </source>
</reference>
<evidence type="ECO:0000256" key="18">
    <source>
        <dbReference type="ARBA" id="ARBA00042403"/>
    </source>
</evidence>
<dbReference type="SUPFAM" id="SSF50494">
    <property type="entry name" value="Trypsin-like serine proteases"/>
    <property type="match status" value="1"/>
</dbReference>
<keyword evidence="7" id="KW-0378">Hydrolase</keyword>
<evidence type="ECO:0000256" key="7">
    <source>
        <dbReference type="ARBA" id="ARBA00022801"/>
    </source>
</evidence>
<keyword evidence="9" id="KW-0720">Serine protease</keyword>
<comment type="subcellular location">
    <subcellularLocation>
        <location evidence="1">Endoplasmic reticulum</location>
    </subcellularLocation>
    <subcellularLocation>
        <location evidence="2">Golgi apparatus</location>
    </subcellularLocation>
    <subcellularLocation>
        <location evidence="3">Secreted</location>
    </subcellularLocation>
</comment>
<keyword evidence="5" id="KW-0645">Protease</keyword>
<evidence type="ECO:0000256" key="10">
    <source>
        <dbReference type="ARBA" id="ARBA00023034"/>
    </source>
</evidence>
<evidence type="ECO:0000259" key="20">
    <source>
        <dbReference type="PROSITE" id="PS50240"/>
    </source>
</evidence>
<dbReference type="Gene3D" id="2.40.10.10">
    <property type="entry name" value="Trypsin-like serine proteases"/>
    <property type="match status" value="1"/>
</dbReference>
<dbReference type="GO" id="GO:0005615">
    <property type="term" value="C:extracellular space"/>
    <property type="evidence" value="ECO:0007669"/>
    <property type="project" value="TreeGrafter"/>
</dbReference>
<evidence type="ECO:0000256" key="4">
    <source>
        <dbReference type="ARBA" id="ARBA00022525"/>
    </source>
</evidence>
<dbReference type="InterPro" id="IPR009003">
    <property type="entry name" value="Peptidase_S1_PA"/>
</dbReference>
<evidence type="ECO:0000256" key="5">
    <source>
        <dbReference type="ARBA" id="ARBA00022670"/>
    </source>
</evidence>
<evidence type="ECO:0000256" key="15">
    <source>
        <dbReference type="ARBA" id="ARBA00038995"/>
    </source>
</evidence>
<evidence type="ECO:0000256" key="13">
    <source>
        <dbReference type="ARBA" id="ARBA00036045"/>
    </source>
</evidence>
<reference evidence="21" key="2">
    <citation type="submission" date="2017-10" db="EMBL/GenBank/DDBJ databases">
        <title>Ladona fulva Genome sequencing and assembly.</title>
        <authorList>
            <person name="Murali S."/>
            <person name="Richards S."/>
            <person name="Bandaranaike D."/>
            <person name="Bellair M."/>
            <person name="Blankenburg K."/>
            <person name="Chao H."/>
            <person name="Dinh H."/>
            <person name="Doddapaneni H."/>
            <person name="Dugan-Rocha S."/>
            <person name="Elkadiri S."/>
            <person name="Gnanaolivu R."/>
            <person name="Hernandez B."/>
            <person name="Skinner E."/>
            <person name="Javaid M."/>
            <person name="Lee S."/>
            <person name="Li M."/>
            <person name="Ming W."/>
            <person name="Munidasa M."/>
            <person name="Muniz J."/>
            <person name="Nguyen L."/>
            <person name="Hughes D."/>
            <person name="Osuji N."/>
            <person name="Pu L.-L."/>
            <person name="Puazo M."/>
            <person name="Qu C."/>
            <person name="Quiroz J."/>
            <person name="Raj R."/>
            <person name="Weissenberger G."/>
            <person name="Xin Y."/>
            <person name="Zou X."/>
            <person name="Han Y."/>
            <person name="Worley K."/>
            <person name="Muzny D."/>
            <person name="Gibbs R."/>
        </authorList>
    </citation>
    <scope>NUCLEOTIDE SEQUENCE</scope>
    <source>
        <strain evidence="21">Sampled in the wild</strain>
    </source>
</reference>
<dbReference type="PROSITE" id="PS50240">
    <property type="entry name" value="TRYPSIN_DOM"/>
    <property type="match status" value="1"/>
</dbReference>
<keyword evidence="22" id="KW-1185">Reference proteome</keyword>
<dbReference type="GO" id="GO:0007599">
    <property type="term" value="P:hemostasis"/>
    <property type="evidence" value="ECO:0007669"/>
    <property type="project" value="UniProtKB-KW"/>
</dbReference>
<accession>A0A8K0KCV3</accession>
<dbReference type="InterPro" id="IPR033116">
    <property type="entry name" value="TRYPSIN_SER"/>
</dbReference>
<dbReference type="Pfam" id="PF00089">
    <property type="entry name" value="Trypsin"/>
    <property type="match status" value="1"/>
</dbReference>
<evidence type="ECO:0000256" key="16">
    <source>
        <dbReference type="ARBA" id="ARBA00040219"/>
    </source>
</evidence>
<evidence type="ECO:0000256" key="8">
    <source>
        <dbReference type="ARBA" id="ARBA00022824"/>
    </source>
</evidence>
<keyword evidence="8" id="KW-0256">Endoplasmic reticulum</keyword>
<dbReference type="GO" id="GO:0004252">
    <property type="term" value="F:serine-type endopeptidase activity"/>
    <property type="evidence" value="ECO:0007669"/>
    <property type="project" value="UniProtKB-EC"/>
</dbReference>
<evidence type="ECO:0000256" key="6">
    <source>
        <dbReference type="ARBA" id="ARBA00022696"/>
    </source>
</evidence>
<evidence type="ECO:0000256" key="14">
    <source>
        <dbReference type="ARBA" id="ARBA00037553"/>
    </source>
</evidence>
<dbReference type="GO" id="GO:0006508">
    <property type="term" value="P:proteolysis"/>
    <property type="evidence" value="ECO:0007669"/>
    <property type="project" value="UniProtKB-KW"/>
</dbReference>
<evidence type="ECO:0000256" key="19">
    <source>
        <dbReference type="ARBA" id="ARBA00042906"/>
    </source>
</evidence>
<evidence type="ECO:0000256" key="9">
    <source>
        <dbReference type="ARBA" id="ARBA00022825"/>
    </source>
</evidence>
<dbReference type="CDD" id="cd00190">
    <property type="entry name" value="Tryp_SPc"/>
    <property type="match status" value="1"/>
</dbReference>
<dbReference type="InterPro" id="IPR043504">
    <property type="entry name" value="Peptidase_S1_PA_chymotrypsin"/>
</dbReference>
<comment type="catalytic activity">
    <reaction evidence="13">
        <text>Degradation of blood coagulation factors Va and VIIIa.</text>
        <dbReference type="EC" id="3.4.21.69"/>
    </reaction>
</comment>
<dbReference type="EMBL" id="KZ308553">
    <property type="protein sequence ID" value="KAG8231375.1"/>
    <property type="molecule type" value="Genomic_DNA"/>
</dbReference>
<feature type="domain" description="Peptidase S1" evidence="20">
    <location>
        <begin position="1"/>
        <end position="119"/>
    </location>
</feature>
<dbReference type="PROSITE" id="PS00135">
    <property type="entry name" value="TRYPSIN_SER"/>
    <property type="match status" value="1"/>
</dbReference>
<keyword evidence="6" id="KW-0356">Hemostasis</keyword>
<keyword evidence="4" id="KW-0964">Secreted</keyword>
<evidence type="ECO:0000256" key="17">
    <source>
        <dbReference type="ARBA" id="ARBA00041306"/>
    </source>
</evidence>
<dbReference type="SMART" id="SM00020">
    <property type="entry name" value="Tryp_SPc"/>
    <property type="match status" value="1"/>
</dbReference>
<protein>
    <recommendedName>
        <fullName evidence="16">Vitamin K-dependent protein C</fullName>
        <ecNumber evidence="15">3.4.21.69</ecNumber>
    </recommendedName>
    <alternativeName>
        <fullName evidence="19">Anticoagulant protein C</fullName>
    </alternativeName>
    <alternativeName>
        <fullName evidence="17">Autoprothrombin IIA</fullName>
    </alternativeName>
    <alternativeName>
        <fullName evidence="18">Blood coagulation factor XIV</fullName>
    </alternativeName>
</protein>
<evidence type="ECO:0000256" key="12">
    <source>
        <dbReference type="ARBA" id="ARBA00023180"/>
    </source>
</evidence>
<dbReference type="InterPro" id="IPR050127">
    <property type="entry name" value="Serine_Proteases_S1"/>
</dbReference>
<comment type="function">
    <text evidence="14">Protein C is a vitamin K-dependent serine protease that regulates blood coagulation by inactivating factors Va and VIIIa in the presence of calcium ions and phospholipids. Exerts a protective effect on the endothelial cell barrier function.</text>
</comment>
<gene>
    <name evidence="21" type="ORF">J437_LFUL008923</name>
</gene>